<dbReference type="RefSeq" id="WP_230321942.1">
    <property type="nucleotide sequence ID" value="NZ_JBDKDV010000021.1"/>
</dbReference>
<reference evidence="7 8" key="1">
    <citation type="submission" date="2024-05" db="EMBL/GenBank/DDBJ databases">
        <title>Human gut microbiome strain richness.</title>
        <authorList>
            <person name="Chen-Liaw A."/>
        </authorList>
    </citation>
    <scope>NUCLEOTIDE SEQUENCE [LARGE SCALE GENOMIC DNA]</scope>
    <source>
        <strain evidence="7 8">J1100102st1_G3_J1100102_180507</strain>
    </source>
</reference>
<dbReference type="Gene3D" id="3.40.50.2300">
    <property type="match status" value="1"/>
</dbReference>
<feature type="domain" description="PTS EIIB type-2" evidence="5">
    <location>
        <begin position="258"/>
        <end position="348"/>
    </location>
</feature>
<proteinExistence type="predicted"/>
<dbReference type="SUPFAM" id="SSF63520">
    <property type="entry name" value="PTS-regulatory domain, PRD"/>
    <property type="match status" value="2"/>
</dbReference>
<dbReference type="PANTHER" id="PTHR30185:SF18">
    <property type="entry name" value="TRANSCRIPTIONAL REGULATOR MTLR"/>
    <property type="match status" value="1"/>
</dbReference>
<keyword evidence="3" id="KW-0805">Transcription regulation</keyword>
<dbReference type="Pfam" id="PF02302">
    <property type="entry name" value="PTS_IIB"/>
    <property type="match status" value="1"/>
</dbReference>
<dbReference type="CDD" id="cd05568">
    <property type="entry name" value="PTS_IIB_bgl_like"/>
    <property type="match status" value="1"/>
</dbReference>
<dbReference type="InterPro" id="IPR036095">
    <property type="entry name" value="PTS_EIIB-like_sf"/>
</dbReference>
<dbReference type="InterPro" id="IPR011608">
    <property type="entry name" value="PRD"/>
</dbReference>
<evidence type="ECO:0000313" key="8">
    <source>
        <dbReference type="Proteomes" id="UP001554047"/>
    </source>
</evidence>
<evidence type="ECO:0000256" key="3">
    <source>
        <dbReference type="ARBA" id="ARBA00023015"/>
    </source>
</evidence>
<dbReference type="InterPro" id="IPR036634">
    <property type="entry name" value="PRD_sf"/>
</dbReference>
<comment type="caution">
    <text evidence="7">The sequence shown here is derived from an EMBL/GenBank/DDBJ whole genome shotgun (WGS) entry which is preliminary data.</text>
</comment>
<evidence type="ECO:0000256" key="4">
    <source>
        <dbReference type="ARBA" id="ARBA00023163"/>
    </source>
</evidence>
<dbReference type="InterPro" id="IPR050661">
    <property type="entry name" value="BglG_antiterminators"/>
</dbReference>
<keyword evidence="8" id="KW-1185">Reference proteome</keyword>
<name>A0ABV3MEA6_9ENTE</name>
<organism evidence="7 8">
    <name type="scientific">Enterococcus entomosocium</name>
    <dbReference type="NCBI Taxonomy" id="3034352"/>
    <lineage>
        <taxon>Bacteria</taxon>
        <taxon>Bacillati</taxon>
        <taxon>Bacillota</taxon>
        <taxon>Bacilli</taxon>
        <taxon>Lactobacillales</taxon>
        <taxon>Enterococcaceae</taxon>
        <taxon>Enterococcus</taxon>
    </lineage>
</organism>
<gene>
    <name evidence="7" type="ORF">AB1I55_11820</name>
</gene>
<keyword evidence="2" id="KW-0677">Repeat</keyword>
<dbReference type="InterPro" id="IPR003501">
    <property type="entry name" value="PTS_EIIB_2/3"/>
</dbReference>
<dbReference type="PROSITE" id="PS51372">
    <property type="entry name" value="PRD_2"/>
    <property type="match status" value="2"/>
</dbReference>
<dbReference type="Proteomes" id="UP001554047">
    <property type="component" value="Unassembled WGS sequence"/>
</dbReference>
<dbReference type="InterPro" id="IPR013011">
    <property type="entry name" value="PTS_EIIB_2"/>
</dbReference>
<keyword evidence="4" id="KW-0804">Transcription</keyword>
<feature type="domain" description="PRD" evidence="6">
    <location>
        <begin position="150"/>
        <end position="257"/>
    </location>
</feature>
<dbReference type="Pfam" id="PF00874">
    <property type="entry name" value="PRD"/>
    <property type="match status" value="2"/>
</dbReference>
<dbReference type="PANTHER" id="PTHR30185">
    <property type="entry name" value="CRYPTIC BETA-GLUCOSIDE BGL OPERON ANTITERMINATOR"/>
    <property type="match status" value="1"/>
</dbReference>
<evidence type="ECO:0000256" key="2">
    <source>
        <dbReference type="ARBA" id="ARBA00022737"/>
    </source>
</evidence>
<evidence type="ECO:0000256" key="1">
    <source>
        <dbReference type="ARBA" id="ARBA00022679"/>
    </source>
</evidence>
<dbReference type="PROSITE" id="PS51099">
    <property type="entry name" value="PTS_EIIB_TYPE_2"/>
    <property type="match status" value="1"/>
</dbReference>
<keyword evidence="1" id="KW-0808">Transferase</keyword>
<evidence type="ECO:0000259" key="5">
    <source>
        <dbReference type="PROSITE" id="PS51099"/>
    </source>
</evidence>
<accession>A0ABV3MEA6</accession>
<protein>
    <submittedName>
        <fullName evidence="7">PRD domain-containing protein</fullName>
    </submittedName>
</protein>
<dbReference type="SUPFAM" id="SSF52794">
    <property type="entry name" value="PTS system IIB component-like"/>
    <property type="match status" value="1"/>
</dbReference>
<dbReference type="EMBL" id="JBFDTB010000020">
    <property type="protein sequence ID" value="MEW3466780.1"/>
    <property type="molecule type" value="Genomic_DNA"/>
</dbReference>
<dbReference type="Gene3D" id="1.10.1790.10">
    <property type="entry name" value="PRD domain"/>
    <property type="match status" value="2"/>
</dbReference>
<sequence length="348" mass="40417">MIGVNGAEKNIRRALQEYIQQTRNIRLDDLHVTNESFNRYDAEFVLRQLNLIENHLGLVIPHPYNINLFSHLYILLRRFRKVGNSFNEDILDEKEKQQMQENPELATIAKEIIGNSEQYLHTKLPENESYYMYQYLVSSRMQKATDELEDLSEQVKLISNAFIEKMSTQLQRSFEDEELFGKLARHIKPMINRLRHGIEVKNNLLEQIKLEYTDLFFATEETAREICHVYDLPALTEDEVGFVTLYFAQAIEEHPQQLKVMIVCTTGIGTSELLKVKVHKKFRELAITAVLPSRDVEAALKQHPDTEMIISTVQLTIDSPIPVVIVSAMLTMEDQKRLEAMIGRVRNV</sequence>
<feature type="domain" description="PRD" evidence="6">
    <location>
        <begin position="36"/>
        <end position="146"/>
    </location>
</feature>
<evidence type="ECO:0000259" key="6">
    <source>
        <dbReference type="PROSITE" id="PS51372"/>
    </source>
</evidence>
<evidence type="ECO:0000313" key="7">
    <source>
        <dbReference type="EMBL" id="MEW3466780.1"/>
    </source>
</evidence>